<dbReference type="EMBL" id="AMCI01004965">
    <property type="protein sequence ID" value="EJW97041.1"/>
    <property type="molecule type" value="Genomic_DNA"/>
</dbReference>
<name>J9FQ47_9ZZZZ</name>
<reference evidence="1" key="1">
    <citation type="journal article" date="2012" name="PLoS ONE">
        <title>Gene sets for utilization of primary and secondary nutrition supplies in the distal gut of endangered iberian lynx.</title>
        <authorList>
            <person name="Alcaide M."/>
            <person name="Messina E."/>
            <person name="Richter M."/>
            <person name="Bargiela R."/>
            <person name="Peplies J."/>
            <person name="Huws S.A."/>
            <person name="Newbold C.J."/>
            <person name="Golyshin P.N."/>
            <person name="Simon M.A."/>
            <person name="Lopez G."/>
            <person name="Yakimov M.M."/>
            <person name="Ferrer M."/>
        </authorList>
    </citation>
    <scope>NUCLEOTIDE SEQUENCE</scope>
</reference>
<comment type="caution">
    <text evidence="1">The sequence shown here is derived from an EMBL/GenBank/DDBJ whole genome shotgun (WGS) entry which is preliminary data.</text>
</comment>
<proteinExistence type="predicted"/>
<sequence>MRFHLCTPGFRIGSQARAGLFRGRRIPSSRCRCRNA</sequence>
<protein>
    <submittedName>
        <fullName evidence="1">Uncharacterized protein</fullName>
    </submittedName>
</protein>
<organism evidence="1">
    <name type="scientific">gut metagenome</name>
    <dbReference type="NCBI Taxonomy" id="749906"/>
    <lineage>
        <taxon>unclassified sequences</taxon>
        <taxon>metagenomes</taxon>
        <taxon>organismal metagenomes</taxon>
    </lineage>
</organism>
<dbReference type="AlphaFoldDB" id="J9FQ47"/>
<evidence type="ECO:0000313" key="1">
    <source>
        <dbReference type="EMBL" id="EJW97041.1"/>
    </source>
</evidence>
<accession>J9FQ47</accession>
<gene>
    <name evidence="1" type="ORF">EVA_14853</name>
</gene>